<evidence type="ECO:0000313" key="1">
    <source>
        <dbReference type="EMBL" id="KZC10218.1"/>
    </source>
</evidence>
<dbReference type="Proteomes" id="UP000076502">
    <property type="component" value="Unassembled WGS sequence"/>
</dbReference>
<proteinExistence type="predicted"/>
<accession>A0A154PFX6</accession>
<sequence>MREENVGDEKRVGRAQALVSMLHGDGQRAANVYNINANGLPYTLYTPSPIHPPLSFPLLRVSRHPSQPSAKYGIIFMDVFKLMHPRRPG</sequence>
<gene>
    <name evidence="1" type="ORF">WN55_01334</name>
</gene>
<dbReference type="AlphaFoldDB" id="A0A154PFX6"/>
<evidence type="ECO:0000313" key="2">
    <source>
        <dbReference type="Proteomes" id="UP000076502"/>
    </source>
</evidence>
<keyword evidence="2" id="KW-1185">Reference proteome</keyword>
<organism evidence="1 2">
    <name type="scientific">Dufourea novaeangliae</name>
    <name type="common">Sweat bee</name>
    <dbReference type="NCBI Taxonomy" id="178035"/>
    <lineage>
        <taxon>Eukaryota</taxon>
        <taxon>Metazoa</taxon>
        <taxon>Ecdysozoa</taxon>
        <taxon>Arthropoda</taxon>
        <taxon>Hexapoda</taxon>
        <taxon>Insecta</taxon>
        <taxon>Pterygota</taxon>
        <taxon>Neoptera</taxon>
        <taxon>Endopterygota</taxon>
        <taxon>Hymenoptera</taxon>
        <taxon>Apocrita</taxon>
        <taxon>Aculeata</taxon>
        <taxon>Apoidea</taxon>
        <taxon>Anthophila</taxon>
        <taxon>Halictidae</taxon>
        <taxon>Rophitinae</taxon>
        <taxon>Dufourea</taxon>
    </lineage>
</organism>
<protein>
    <submittedName>
        <fullName evidence="1">Uncharacterized protein</fullName>
    </submittedName>
</protein>
<dbReference type="EMBL" id="KQ434889">
    <property type="protein sequence ID" value="KZC10218.1"/>
    <property type="molecule type" value="Genomic_DNA"/>
</dbReference>
<name>A0A154PFX6_DUFNO</name>
<reference evidence="1 2" key="1">
    <citation type="submission" date="2015-07" db="EMBL/GenBank/DDBJ databases">
        <title>The genome of Dufourea novaeangliae.</title>
        <authorList>
            <person name="Pan H."/>
            <person name="Kapheim K."/>
        </authorList>
    </citation>
    <scope>NUCLEOTIDE SEQUENCE [LARGE SCALE GENOMIC DNA]</scope>
    <source>
        <strain evidence="1">0120121106</strain>
        <tissue evidence="1">Whole body</tissue>
    </source>
</reference>